<evidence type="ECO:0000313" key="2">
    <source>
        <dbReference type="Proteomes" id="UP000215361"/>
    </source>
</evidence>
<sequence>MKLEIIFGFVLIMVLASLQYTLNKILVSLKNIEKNINEILINSNSEVNNERRNIIK</sequence>
<dbReference type="EMBL" id="NDYI01000010">
    <property type="protein sequence ID" value="OXZ38552.1"/>
    <property type="molecule type" value="Genomic_DNA"/>
</dbReference>
<name>A0A133MXP5_FINMA</name>
<gene>
    <name evidence="1" type="ORF">B9N56_03920</name>
</gene>
<dbReference type="Proteomes" id="UP000215361">
    <property type="component" value="Unassembled WGS sequence"/>
</dbReference>
<dbReference type="AlphaFoldDB" id="A0A133MXP5"/>
<proteinExistence type="predicted"/>
<protein>
    <submittedName>
        <fullName evidence="1">Cation:proton antiporter</fullName>
    </submittedName>
</protein>
<accession>A0A133MXP5</accession>
<reference evidence="2" key="1">
    <citation type="submission" date="2017-04" db="EMBL/GenBank/DDBJ databases">
        <title>Finegoldia magna isolated from orthopedic joint implant-associated infections.</title>
        <authorList>
            <person name="Bjorklund S."/>
            <person name="Bruggemann H."/>
            <person name="Jensen A."/>
            <person name="Hellmark B."/>
            <person name="Soderquist B."/>
        </authorList>
    </citation>
    <scope>NUCLEOTIDE SEQUENCE [LARGE SCALE GENOMIC DNA]</scope>
    <source>
        <strain evidence="2">08T492</strain>
    </source>
</reference>
<comment type="caution">
    <text evidence="1">The sequence shown here is derived from an EMBL/GenBank/DDBJ whole genome shotgun (WGS) entry which is preliminary data.</text>
</comment>
<organism evidence="1 2">
    <name type="scientific">Finegoldia magna</name>
    <name type="common">Peptostreptococcus magnus</name>
    <dbReference type="NCBI Taxonomy" id="1260"/>
    <lineage>
        <taxon>Bacteria</taxon>
        <taxon>Bacillati</taxon>
        <taxon>Bacillota</taxon>
        <taxon>Tissierellia</taxon>
        <taxon>Tissierellales</taxon>
        <taxon>Peptoniphilaceae</taxon>
        <taxon>Finegoldia</taxon>
    </lineage>
</organism>
<evidence type="ECO:0000313" key="1">
    <source>
        <dbReference type="EMBL" id="OXZ38552.1"/>
    </source>
</evidence>